<dbReference type="KEGG" id="rbd:ALSL_2303"/>
<accession>A0A2Z6E8P7</accession>
<feature type="region of interest" description="Disordered" evidence="1">
    <location>
        <begin position="1"/>
        <end position="37"/>
    </location>
</feature>
<proteinExistence type="predicted"/>
<evidence type="ECO:0000313" key="3">
    <source>
        <dbReference type="Proteomes" id="UP000270530"/>
    </source>
</evidence>
<name>A0A2Z6E8P7_9GAMM</name>
<dbReference type="EMBL" id="AP018560">
    <property type="protein sequence ID" value="BBD80928.1"/>
    <property type="molecule type" value="Genomic_DNA"/>
</dbReference>
<reference evidence="3" key="1">
    <citation type="submission" date="2018-04" db="EMBL/GenBank/DDBJ databases">
        <authorList>
            <person name="Watanabe M."/>
            <person name="Kojima H."/>
        </authorList>
    </citation>
    <scope>NUCLEOTIDE SEQUENCE [LARGE SCALE GENOMIC DNA]</scope>
    <source>
        <strain evidence="3">Dysh456</strain>
    </source>
</reference>
<organism evidence="2 3">
    <name type="scientific">Aerosticca soli</name>
    <dbReference type="NCBI Taxonomy" id="2010829"/>
    <lineage>
        <taxon>Bacteria</taxon>
        <taxon>Pseudomonadati</taxon>
        <taxon>Pseudomonadota</taxon>
        <taxon>Gammaproteobacteria</taxon>
        <taxon>Lysobacterales</taxon>
        <taxon>Rhodanobacteraceae</taxon>
        <taxon>Aerosticca</taxon>
    </lineage>
</organism>
<sequence>MQGKPKGRSDAALRSSGGGFFEPNAGPPARASASTPF</sequence>
<keyword evidence="3" id="KW-1185">Reference proteome</keyword>
<reference evidence="3" key="2">
    <citation type="submission" date="2018-06" db="EMBL/GenBank/DDBJ databases">
        <title>Genome sequence of Rhodanobacteraceae bacterium strain Dysh456.</title>
        <authorList>
            <person name="Fukui M."/>
        </authorList>
    </citation>
    <scope>NUCLEOTIDE SEQUENCE [LARGE SCALE GENOMIC DNA]</scope>
    <source>
        <strain evidence="3">Dysh456</strain>
    </source>
</reference>
<evidence type="ECO:0000256" key="1">
    <source>
        <dbReference type="SAM" id="MobiDB-lite"/>
    </source>
</evidence>
<dbReference type="Proteomes" id="UP000270530">
    <property type="component" value="Chromosome"/>
</dbReference>
<evidence type="ECO:0000313" key="2">
    <source>
        <dbReference type="EMBL" id="BBD80928.1"/>
    </source>
</evidence>
<gene>
    <name evidence="2" type="ORF">ALSL_2303</name>
</gene>
<protein>
    <submittedName>
        <fullName evidence="2">Uncharacterized protein</fullName>
    </submittedName>
</protein>
<dbReference type="AlphaFoldDB" id="A0A2Z6E8P7"/>